<keyword evidence="3" id="KW-1185">Reference proteome</keyword>
<dbReference type="EMBL" id="JAOYFB010000004">
    <property type="protein sequence ID" value="KAK4012792.1"/>
    <property type="molecule type" value="Genomic_DNA"/>
</dbReference>
<accession>A0ABQ9ZIQ4</accession>
<evidence type="ECO:0000313" key="2">
    <source>
        <dbReference type="EMBL" id="KAK4012792.1"/>
    </source>
</evidence>
<keyword evidence="1" id="KW-0812">Transmembrane</keyword>
<keyword evidence="1" id="KW-0472">Membrane</keyword>
<name>A0ABQ9ZIQ4_9CRUS</name>
<evidence type="ECO:0000256" key="1">
    <source>
        <dbReference type="SAM" id="Phobius"/>
    </source>
</evidence>
<sequence length="114" mass="13342">METVIELTWPYPCRQLPRSTNITTSQAKHCCSSNADILEPFDFCFNQEIRMNNSEKEFFLLLPYCSYGDFVIYYLLDPSSSALFVKSPRWICMKLSILLTLFASQYLIFTVLLR</sequence>
<dbReference type="Proteomes" id="UP001234178">
    <property type="component" value="Unassembled WGS sequence"/>
</dbReference>
<feature type="transmembrane region" description="Helical" evidence="1">
    <location>
        <begin position="58"/>
        <end position="76"/>
    </location>
</feature>
<organism evidence="2 3">
    <name type="scientific">Daphnia magna</name>
    <dbReference type="NCBI Taxonomy" id="35525"/>
    <lineage>
        <taxon>Eukaryota</taxon>
        <taxon>Metazoa</taxon>
        <taxon>Ecdysozoa</taxon>
        <taxon>Arthropoda</taxon>
        <taxon>Crustacea</taxon>
        <taxon>Branchiopoda</taxon>
        <taxon>Diplostraca</taxon>
        <taxon>Cladocera</taxon>
        <taxon>Anomopoda</taxon>
        <taxon>Daphniidae</taxon>
        <taxon>Daphnia</taxon>
    </lineage>
</organism>
<feature type="transmembrane region" description="Helical" evidence="1">
    <location>
        <begin position="96"/>
        <end position="113"/>
    </location>
</feature>
<reference evidence="2 3" key="1">
    <citation type="journal article" date="2023" name="Nucleic Acids Res.">
        <title>The hologenome of Daphnia magna reveals possible DNA methylation and microbiome-mediated evolution of the host genome.</title>
        <authorList>
            <person name="Chaturvedi A."/>
            <person name="Li X."/>
            <person name="Dhandapani V."/>
            <person name="Marshall H."/>
            <person name="Kissane S."/>
            <person name="Cuenca-Cambronero M."/>
            <person name="Asole G."/>
            <person name="Calvet F."/>
            <person name="Ruiz-Romero M."/>
            <person name="Marangio P."/>
            <person name="Guigo R."/>
            <person name="Rago D."/>
            <person name="Mirbahai L."/>
            <person name="Eastwood N."/>
            <person name="Colbourne J.K."/>
            <person name="Zhou J."/>
            <person name="Mallon E."/>
            <person name="Orsini L."/>
        </authorList>
    </citation>
    <scope>NUCLEOTIDE SEQUENCE [LARGE SCALE GENOMIC DNA]</scope>
    <source>
        <strain evidence="2">LRV0_1</strain>
    </source>
</reference>
<proteinExistence type="predicted"/>
<evidence type="ECO:0000313" key="3">
    <source>
        <dbReference type="Proteomes" id="UP001234178"/>
    </source>
</evidence>
<gene>
    <name evidence="2" type="ORF">OUZ56_025044</name>
</gene>
<comment type="caution">
    <text evidence="2">The sequence shown here is derived from an EMBL/GenBank/DDBJ whole genome shotgun (WGS) entry which is preliminary data.</text>
</comment>
<protein>
    <submittedName>
        <fullName evidence="2">Uncharacterized protein</fullName>
    </submittedName>
</protein>
<keyword evidence="1" id="KW-1133">Transmembrane helix</keyword>